<gene>
    <name evidence="2" type="ORF">Kalk_09620</name>
</gene>
<accession>A0A2K9LJW5</accession>
<protein>
    <recommendedName>
        <fullName evidence="4">Outer membrane lipoprotein-sorting protein</fullName>
    </recommendedName>
</protein>
<dbReference type="Pfam" id="PF07044">
    <property type="entry name" value="DUF1329"/>
    <property type="match status" value="1"/>
</dbReference>
<dbReference type="EMBL" id="CP022684">
    <property type="protein sequence ID" value="AUM12656.1"/>
    <property type="molecule type" value="Genomic_DNA"/>
</dbReference>
<feature type="chain" id="PRO_5014707483" description="Outer membrane lipoprotein-sorting protein" evidence="1">
    <location>
        <begin position="21"/>
        <end position="438"/>
    </location>
</feature>
<keyword evidence="1" id="KW-0732">Signal</keyword>
<dbReference type="Gene3D" id="2.50.20.10">
    <property type="entry name" value="Lipoprotein localisation LolA/LolB/LppX"/>
    <property type="match status" value="1"/>
</dbReference>
<evidence type="ECO:0000256" key="1">
    <source>
        <dbReference type="SAM" id="SignalP"/>
    </source>
</evidence>
<dbReference type="AlphaFoldDB" id="A0A2K9LJW5"/>
<feature type="signal peptide" evidence="1">
    <location>
        <begin position="1"/>
        <end position="20"/>
    </location>
</feature>
<dbReference type="InterPro" id="IPR010752">
    <property type="entry name" value="DUF1329"/>
</dbReference>
<dbReference type="OrthoDB" id="178023at2"/>
<proteinExistence type="predicted"/>
<evidence type="ECO:0000313" key="2">
    <source>
        <dbReference type="EMBL" id="AUM12656.1"/>
    </source>
</evidence>
<dbReference type="KEGG" id="kak:Kalk_09620"/>
<dbReference type="RefSeq" id="WP_101894041.1">
    <property type="nucleotide sequence ID" value="NZ_CP022684.1"/>
</dbReference>
<organism evidence="2 3">
    <name type="scientific">Ketobacter alkanivorans</name>
    <dbReference type="NCBI Taxonomy" id="1917421"/>
    <lineage>
        <taxon>Bacteria</taxon>
        <taxon>Pseudomonadati</taxon>
        <taxon>Pseudomonadota</taxon>
        <taxon>Gammaproteobacteria</taxon>
        <taxon>Pseudomonadales</taxon>
        <taxon>Ketobacteraceae</taxon>
        <taxon>Ketobacter</taxon>
    </lineage>
</organism>
<name>A0A2K9LJW5_9GAMM</name>
<keyword evidence="3" id="KW-1185">Reference proteome</keyword>
<evidence type="ECO:0008006" key="4">
    <source>
        <dbReference type="Google" id="ProtNLM"/>
    </source>
</evidence>
<sequence>MNLRTSIALLLALLTLPVQAATLGKELTPIGAERAANADGSIPSWSADELSDEDHLQWMADIAAEQPLYRITAENQAQYQALLTPGLQKMFELHPDSFNIPVYQTHRTARQPAWTYEAASKNLQDARISDSGDEVLAAWPGTPFPKPTTPYEVMWNHQTRWKGVFISLHLYESTVYPNMLVDSLETIIETYAHFYQRDRETPELNWRNAYYFSHILGPARLAGGGLLIHESLQPVRKPRQAWIYITGERRMRRTPTMGYDSPLFNSEGIRVADEIDIFNGPLDRYDWELLGKREMLIPYNNQKMRYNRCDDPQALMPFHIAPNAMRFEKHRVWVVEARLKENERHIYKRRTFYIDEDTWSIVLVDIYGKDDNMWRTTMRFSAYYEEMPGMFSALDAYHDLVDGSYFLQCSAGEGTEFYAEPPPDGYFSPATIRKRMKR</sequence>
<reference evidence="3" key="1">
    <citation type="submission" date="2017-08" db="EMBL/GenBank/DDBJ databases">
        <title>Direct submision.</title>
        <authorList>
            <person name="Kim S.-J."/>
            <person name="Rhee S.-K."/>
        </authorList>
    </citation>
    <scope>NUCLEOTIDE SEQUENCE [LARGE SCALE GENOMIC DNA]</scope>
    <source>
        <strain evidence="3">GI5</strain>
    </source>
</reference>
<dbReference type="Proteomes" id="UP000235116">
    <property type="component" value="Chromosome"/>
</dbReference>
<dbReference type="CDD" id="cd16329">
    <property type="entry name" value="LolA_like"/>
    <property type="match status" value="1"/>
</dbReference>
<evidence type="ECO:0000313" key="3">
    <source>
        <dbReference type="Proteomes" id="UP000235116"/>
    </source>
</evidence>